<organism evidence="11 12">
    <name type="scientific">Camellia sinensis</name>
    <name type="common">Tea plant</name>
    <name type="synonym">Thea sinensis</name>
    <dbReference type="NCBI Taxonomy" id="4442"/>
    <lineage>
        <taxon>Eukaryota</taxon>
        <taxon>Viridiplantae</taxon>
        <taxon>Streptophyta</taxon>
        <taxon>Embryophyta</taxon>
        <taxon>Tracheophyta</taxon>
        <taxon>Spermatophyta</taxon>
        <taxon>Magnoliopsida</taxon>
        <taxon>eudicotyledons</taxon>
        <taxon>Gunneridae</taxon>
        <taxon>Pentapetalae</taxon>
        <taxon>asterids</taxon>
        <taxon>Ericales</taxon>
        <taxon>Theaceae</taxon>
        <taxon>Camellia</taxon>
    </lineage>
</organism>
<keyword evidence="9" id="KW-1133">Transmembrane helix</keyword>
<dbReference type="InterPro" id="IPR013083">
    <property type="entry name" value="Znf_RING/FYVE/PHD"/>
</dbReference>
<dbReference type="GO" id="GO:0061630">
    <property type="term" value="F:ubiquitin protein ligase activity"/>
    <property type="evidence" value="ECO:0007669"/>
    <property type="project" value="UniProtKB-EC"/>
</dbReference>
<dbReference type="InterPro" id="IPR001841">
    <property type="entry name" value="Znf_RING"/>
</dbReference>
<evidence type="ECO:0000259" key="10">
    <source>
        <dbReference type="PROSITE" id="PS50089"/>
    </source>
</evidence>
<gene>
    <name evidence="11" type="ORF">HYC85_017954</name>
</gene>
<dbReference type="InterPro" id="IPR053238">
    <property type="entry name" value="RING-H2_zinc_finger"/>
</dbReference>
<evidence type="ECO:0000256" key="8">
    <source>
        <dbReference type="PROSITE-ProRule" id="PRU00175"/>
    </source>
</evidence>
<sequence>MEHKSFQNQAAWTFCLADEKNNAVPNFVRFHSNVFGGCVEMMVAVAAISFFAGVIIIFVIILHFFDTYVSQRYRSRHRAIVRPFRVVAPTQVNLSHESPRTGLEPIRAVVPAHENLIHESASSGFDQSIIDLLPKFVYKASPRHWLGDGGEAVECTVCQITIVEGNRVRLLNCMHLFHVDCIDRWLRLRSTCPNCRAEPRPQNWTVIAPPWLEEMASDG</sequence>
<dbReference type="GO" id="GO:0008270">
    <property type="term" value="F:zinc ion binding"/>
    <property type="evidence" value="ECO:0007669"/>
    <property type="project" value="UniProtKB-KW"/>
</dbReference>
<protein>
    <recommendedName>
        <fullName evidence="2">RING-type E3 ubiquitin transferase</fullName>
        <ecNumber evidence="2">2.3.2.27</ecNumber>
    </recommendedName>
</protein>
<comment type="similarity">
    <text evidence="7">Belongs to the RING-type zinc finger family. ATL subfamily.</text>
</comment>
<dbReference type="Pfam" id="PF13639">
    <property type="entry name" value="zf-RING_2"/>
    <property type="match status" value="1"/>
</dbReference>
<reference evidence="11 12" key="2">
    <citation type="submission" date="2020-07" db="EMBL/GenBank/DDBJ databases">
        <title>Genome assembly of wild tea tree DASZ reveals pedigree and selection history of tea varieties.</title>
        <authorList>
            <person name="Zhang W."/>
        </authorList>
    </citation>
    <scope>NUCLEOTIDE SEQUENCE [LARGE SCALE GENOMIC DNA]</scope>
    <source>
        <strain evidence="12">cv. G240</strain>
        <tissue evidence="11">Leaf</tissue>
    </source>
</reference>
<dbReference type="AlphaFoldDB" id="A0A7J7GTU3"/>
<dbReference type="PANTHER" id="PTHR14155">
    <property type="entry name" value="RING FINGER DOMAIN-CONTAINING"/>
    <property type="match status" value="1"/>
</dbReference>
<keyword evidence="4 8" id="KW-0863">Zinc-finger</keyword>
<name>A0A7J7GTU3_CAMSI</name>
<evidence type="ECO:0000256" key="9">
    <source>
        <dbReference type="SAM" id="Phobius"/>
    </source>
</evidence>
<evidence type="ECO:0000256" key="3">
    <source>
        <dbReference type="ARBA" id="ARBA00022723"/>
    </source>
</evidence>
<evidence type="ECO:0000256" key="1">
    <source>
        <dbReference type="ARBA" id="ARBA00000900"/>
    </source>
</evidence>
<comment type="catalytic activity">
    <reaction evidence="1">
        <text>S-ubiquitinyl-[E2 ubiquitin-conjugating enzyme]-L-cysteine + [acceptor protein]-L-lysine = [E2 ubiquitin-conjugating enzyme]-L-cysteine + N(6)-ubiquitinyl-[acceptor protein]-L-lysine.</text>
        <dbReference type="EC" id="2.3.2.27"/>
    </reaction>
</comment>
<evidence type="ECO:0000256" key="5">
    <source>
        <dbReference type="ARBA" id="ARBA00022786"/>
    </source>
</evidence>
<keyword evidence="5" id="KW-0833">Ubl conjugation pathway</keyword>
<keyword evidence="9" id="KW-0472">Membrane</keyword>
<evidence type="ECO:0000256" key="4">
    <source>
        <dbReference type="ARBA" id="ARBA00022771"/>
    </source>
</evidence>
<feature type="transmembrane region" description="Helical" evidence="9">
    <location>
        <begin position="41"/>
        <end position="65"/>
    </location>
</feature>
<keyword evidence="12" id="KW-1185">Reference proteome</keyword>
<dbReference type="PANTHER" id="PTHR14155:SF627">
    <property type="entry name" value="OS06G0192800 PROTEIN"/>
    <property type="match status" value="1"/>
</dbReference>
<evidence type="ECO:0000313" key="11">
    <source>
        <dbReference type="EMBL" id="KAF5943877.1"/>
    </source>
</evidence>
<keyword evidence="9" id="KW-0812">Transmembrane</keyword>
<dbReference type="Proteomes" id="UP000593564">
    <property type="component" value="Unassembled WGS sequence"/>
</dbReference>
<keyword evidence="6" id="KW-0862">Zinc</keyword>
<evidence type="ECO:0000256" key="2">
    <source>
        <dbReference type="ARBA" id="ARBA00012483"/>
    </source>
</evidence>
<evidence type="ECO:0000256" key="7">
    <source>
        <dbReference type="ARBA" id="ARBA00024209"/>
    </source>
</evidence>
<dbReference type="SUPFAM" id="SSF57850">
    <property type="entry name" value="RING/U-box"/>
    <property type="match status" value="1"/>
</dbReference>
<proteinExistence type="inferred from homology"/>
<dbReference type="EC" id="2.3.2.27" evidence="2"/>
<evidence type="ECO:0000313" key="12">
    <source>
        <dbReference type="Proteomes" id="UP000593564"/>
    </source>
</evidence>
<evidence type="ECO:0000256" key="6">
    <source>
        <dbReference type="ARBA" id="ARBA00022833"/>
    </source>
</evidence>
<dbReference type="PROSITE" id="PS50089">
    <property type="entry name" value="ZF_RING_2"/>
    <property type="match status" value="1"/>
</dbReference>
<dbReference type="Gene3D" id="3.30.40.10">
    <property type="entry name" value="Zinc/RING finger domain, C3HC4 (zinc finger)"/>
    <property type="match status" value="1"/>
</dbReference>
<dbReference type="SMART" id="SM00184">
    <property type="entry name" value="RING"/>
    <property type="match status" value="1"/>
</dbReference>
<dbReference type="EMBL" id="JACBKZ010000008">
    <property type="protein sequence ID" value="KAF5943877.1"/>
    <property type="molecule type" value="Genomic_DNA"/>
</dbReference>
<accession>A0A7J7GTU3</accession>
<reference evidence="12" key="1">
    <citation type="journal article" date="2020" name="Nat. Commun.">
        <title>Genome assembly of wild tea tree DASZ reveals pedigree and selection history of tea varieties.</title>
        <authorList>
            <person name="Zhang W."/>
            <person name="Zhang Y."/>
            <person name="Qiu H."/>
            <person name="Guo Y."/>
            <person name="Wan H."/>
            <person name="Zhang X."/>
            <person name="Scossa F."/>
            <person name="Alseekh S."/>
            <person name="Zhang Q."/>
            <person name="Wang P."/>
            <person name="Xu L."/>
            <person name="Schmidt M.H."/>
            <person name="Jia X."/>
            <person name="Li D."/>
            <person name="Zhu A."/>
            <person name="Guo F."/>
            <person name="Chen W."/>
            <person name="Ni D."/>
            <person name="Usadel B."/>
            <person name="Fernie A.R."/>
            <person name="Wen W."/>
        </authorList>
    </citation>
    <scope>NUCLEOTIDE SEQUENCE [LARGE SCALE GENOMIC DNA]</scope>
    <source>
        <strain evidence="12">cv. G240</strain>
    </source>
</reference>
<feature type="domain" description="RING-type" evidence="10">
    <location>
        <begin position="155"/>
        <end position="196"/>
    </location>
</feature>
<keyword evidence="3" id="KW-0479">Metal-binding</keyword>
<comment type="caution">
    <text evidence="11">The sequence shown here is derived from an EMBL/GenBank/DDBJ whole genome shotgun (WGS) entry which is preliminary data.</text>
</comment>